<organism evidence="1">
    <name type="scientific">Amphora coffeiformis</name>
    <dbReference type="NCBI Taxonomy" id="265554"/>
    <lineage>
        <taxon>Eukaryota</taxon>
        <taxon>Sar</taxon>
        <taxon>Stramenopiles</taxon>
        <taxon>Ochrophyta</taxon>
        <taxon>Bacillariophyta</taxon>
        <taxon>Bacillariophyceae</taxon>
        <taxon>Bacillariophycidae</taxon>
        <taxon>Thalassiophysales</taxon>
        <taxon>Catenulaceae</taxon>
        <taxon>Amphora</taxon>
    </lineage>
</organism>
<protein>
    <submittedName>
        <fullName evidence="1">Uncharacterized protein</fullName>
    </submittedName>
</protein>
<proteinExistence type="predicted"/>
<accession>A0A7S3P803</accession>
<evidence type="ECO:0000313" key="1">
    <source>
        <dbReference type="EMBL" id="CAE0411447.1"/>
    </source>
</evidence>
<gene>
    <name evidence="1" type="ORF">ACOF00016_LOCUS8786</name>
</gene>
<dbReference type="EMBL" id="HBIM01010519">
    <property type="protein sequence ID" value="CAE0411447.1"/>
    <property type="molecule type" value="Transcribed_RNA"/>
</dbReference>
<reference evidence="1" key="1">
    <citation type="submission" date="2021-01" db="EMBL/GenBank/DDBJ databases">
        <authorList>
            <person name="Corre E."/>
            <person name="Pelletier E."/>
            <person name="Niang G."/>
            <person name="Scheremetjew M."/>
            <person name="Finn R."/>
            <person name="Kale V."/>
            <person name="Holt S."/>
            <person name="Cochrane G."/>
            <person name="Meng A."/>
            <person name="Brown T."/>
            <person name="Cohen L."/>
        </authorList>
    </citation>
    <scope>NUCLEOTIDE SEQUENCE</scope>
    <source>
        <strain evidence="1">CCMP127</strain>
    </source>
</reference>
<sequence>MKPSLAPHRCFCGEVTKEQQRRGKLRVMGTLVSIVPLTVPWVEQQQDEDGPYTQRFILDDGTNEMAQFLASDHMTKAVQIGMTIDCIVHVLHTHNQQQQQNPDDQETATSTLLVIHTLIIMPDGGQALSLRNMEILYQRQGRSPGHTIWNGTEATKSTPSLTWHDINNIIQAEAEIGVRLEDLQEMFVVEKDELQEIIQELQMQGLIYQSKNGAYLPL</sequence>
<name>A0A7S3P803_9STRA</name>
<dbReference type="AlphaFoldDB" id="A0A7S3P803"/>